<protein>
    <submittedName>
        <fullName evidence="3">Uncharacterized protein</fullName>
    </submittedName>
</protein>
<accession>A0AAD9FQH4</accession>
<dbReference type="Proteomes" id="UP001182556">
    <property type="component" value="Unassembled WGS sequence"/>
</dbReference>
<feature type="region of interest" description="Disordered" evidence="1">
    <location>
        <begin position="1"/>
        <end position="157"/>
    </location>
</feature>
<feature type="compositionally biased region" description="Polar residues" evidence="1">
    <location>
        <begin position="122"/>
        <end position="131"/>
    </location>
</feature>
<feature type="compositionally biased region" description="Basic and acidic residues" evidence="1">
    <location>
        <begin position="282"/>
        <end position="295"/>
    </location>
</feature>
<keyword evidence="4" id="KW-1185">Reference proteome</keyword>
<feature type="compositionally biased region" description="Polar residues" evidence="1">
    <location>
        <begin position="24"/>
        <end position="35"/>
    </location>
</feature>
<organism evidence="3 4">
    <name type="scientific">Papiliotrema laurentii</name>
    <name type="common">Cryptococcus laurentii</name>
    <dbReference type="NCBI Taxonomy" id="5418"/>
    <lineage>
        <taxon>Eukaryota</taxon>
        <taxon>Fungi</taxon>
        <taxon>Dikarya</taxon>
        <taxon>Basidiomycota</taxon>
        <taxon>Agaricomycotina</taxon>
        <taxon>Tremellomycetes</taxon>
        <taxon>Tremellales</taxon>
        <taxon>Rhynchogastremaceae</taxon>
        <taxon>Papiliotrema</taxon>
    </lineage>
</organism>
<dbReference type="EMBL" id="JAODAN010000007">
    <property type="protein sequence ID" value="KAK1923052.1"/>
    <property type="molecule type" value="Genomic_DNA"/>
</dbReference>
<name>A0AAD9FQH4_PAPLA</name>
<evidence type="ECO:0000313" key="3">
    <source>
        <dbReference type="EMBL" id="KAK1923052.1"/>
    </source>
</evidence>
<dbReference type="AlphaFoldDB" id="A0AAD9FQH4"/>
<feature type="compositionally biased region" description="Low complexity" evidence="1">
    <location>
        <begin position="82"/>
        <end position="121"/>
    </location>
</feature>
<feature type="compositionally biased region" description="Polar residues" evidence="1">
    <location>
        <begin position="193"/>
        <end position="207"/>
    </location>
</feature>
<comment type="caution">
    <text evidence="3">The sequence shown here is derived from an EMBL/GenBank/DDBJ whole genome shotgun (WGS) entry which is preliminary data.</text>
</comment>
<sequence>MRKTSSPASAPSPDPALSSARASTPLSSIHRSSSVEYLPASSKNSSPAPPTKKQRKFSPRRSSTPLHEPPIPTSAPVKPSNPTAKAKTPASSTPAPTPTIPTRSSTAAARQEARQAQVVSRTGTPSMQQSVVVDDQPLPKVPRVGMGEFYPPPSDSDIRSEALFIIGAAKRKREEDQARAQTRQSPGGEPDAPTSSITVRAGSTDQMNGHAISSGPNGTFASEAPASASTTDGPKTLRSHIAGEAFGPDVTTRNPSGQGAGPSASETSHAGPSSTPSRHPSRREPSSEISSDDHSQFGQPVFVRTADQESYPRGSFEAEFAAVEESYSRGDYSTPISLATAGQAVASSLVAPQDIALGRGPSDMIPPRFHPGQKPHVVLANPANRPRVKERLDKEHQDGFQGLPSQVEIDCDGFVENVRENLRNIISYFFPHPTPRRDAFLEKIGRSLVDLGWQLTDSSDLALQRPLPRIETLPERNERHG</sequence>
<proteinExistence type="predicted"/>
<gene>
    <name evidence="2" type="ORF">DB88DRAFT_142408</name>
    <name evidence="3" type="ORF">DB88DRAFT_330028</name>
</gene>
<feature type="region of interest" description="Disordered" evidence="1">
    <location>
        <begin position="169"/>
        <end position="313"/>
    </location>
</feature>
<evidence type="ECO:0000313" key="2">
    <source>
        <dbReference type="EMBL" id="KAK1920560.1"/>
    </source>
</evidence>
<dbReference type="EMBL" id="JAODAN010000018">
    <property type="protein sequence ID" value="KAK1920560.1"/>
    <property type="molecule type" value="Genomic_DNA"/>
</dbReference>
<evidence type="ECO:0000313" key="4">
    <source>
        <dbReference type="Proteomes" id="UP001182556"/>
    </source>
</evidence>
<reference evidence="3" key="1">
    <citation type="submission" date="2023-02" db="EMBL/GenBank/DDBJ databases">
        <title>Identification and recombinant expression of a fungal hydrolase from Papiliotrema laurentii that hydrolyzes apple cutin and clears colloidal polyester polyurethane.</title>
        <authorList>
            <consortium name="DOE Joint Genome Institute"/>
            <person name="Roman V.A."/>
            <person name="Bojanowski C."/>
            <person name="Crable B.R."/>
            <person name="Wagner D.N."/>
            <person name="Hung C.S."/>
            <person name="Nadeau L.J."/>
            <person name="Schratz L."/>
            <person name="Haridas S."/>
            <person name="Pangilinan J."/>
            <person name="Lipzen A."/>
            <person name="Na H."/>
            <person name="Yan M."/>
            <person name="Ng V."/>
            <person name="Grigoriev I.V."/>
            <person name="Spatafora J.W."/>
            <person name="Barlow D."/>
            <person name="Biffinger J."/>
            <person name="Kelley-Loughnane N."/>
            <person name="Varaljay V.A."/>
            <person name="Crookes-Goodson W.J."/>
        </authorList>
    </citation>
    <scope>NUCLEOTIDE SEQUENCE</scope>
    <source>
        <strain evidence="3">5307AH</strain>
    </source>
</reference>
<evidence type="ECO:0000256" key="1">
    <source>
        <dbReference type="SAM" id="MobiDB-lite"/>
    </source>
</evidence>
<feature type="compositionally biased region" description="Low complexity" evidence="1">
    <location>
        <begin position="1"/>
        <end position="23"/>
    </location>
</feature>